<dbReference type="PANTHER" id="PTHR30405">
    <property type="entry name" value="TRANSPOSASE"/>
    <property type="match status" value="1"/>
</dbReference>
<dbReference type="InterPro" id="IPR021027">
    <property type="entry name" value="Transposase_put_HTH"/>
</dbReference>
<dbReference type="EMBL" id="BMVU01000065">
    <property type="protein sequence ID" value="GGY08118.1"/>
    <property type="molecule type" value="Genomic_DNA"/>
</dbReference>
<comment type="similarity">
    <text evidence="1">In the C-terminal section; belongs to the transposase 35 family.</text>
</comment>
<feature type="region of interest" description="Disordered" evidence="8">
    <location>
        <begin position="377"/>
        <end position="398"/>
    </location>
</feature>
<keyword evidence="4" id="KW-0479">Metal-binding</keyword>
<evidence type="ECO:0000256" key="1">
    <source>
        <dbReference type="ARBA" id="ARBA00008761"/>
    </source>
</evidence>
<evidence type="ECO:0000256" key="8">
    <source>
        <dbReference type="SAM" id="MobiDB-lite"/>
    </source>
</evidence>
<dbReference type="InterPro" id="IPR010095">
    <property type="entry name" value="Cas12f1-like_TNB"/>
</dbReference>
<feature type="domain" description="Transposase putative helix-turn-helix" evidence="11">
    <location>
        <begin position="6"/>
        <end position="50"/>
    </location>
</feature>
<dbReference type="AlphaFoldDB" id="A0A918U883"/>
<evidence type="ECO:0000313" key="12">
    <source>
        <dbReference type="EMBL" id="GGY08118.1"/>
    </source>
</evidence>
<dbReference type="Pfam" id="PF07282">
    <property type="entry name" value="Cas12f1-like_TNB"/>
    <property type="match status" value="1"/>
</dbReference>
<dbReference type="Proteomes" id="UP000619244">
    <property type="component" value="Unassembled WGS sequence"/>
</dbReference>
<dbReference type="GO" id="GO:0046872">
    <property type="term" value="F:metal ion binding"/>
    <property type="evidence" value="ECO:0007669"/>
    <property type="project" value="UniProtKB-KW"/>
</dbReference>
<reference evidence="12" key="2">
    <citation type="submission" date="2020-09" db="EMBL/GenBank/DDBJ databases">
        <authorList>
            <person name="Sun Q."/>
            <person name="Ohkuma M."/>
        </authorList>
    </citation>
    <scope>NUCLEOTIDE SEQUENCE</scope>
    <source>
        <strain evidence="12">JCM 4790</strain>
    </source>
</reference>
<evidence type="ECO:0000256" key="3">
    <source>
        <dbReference type="ARBA" id="ARBA00022578"/>
    </source>
</evidence>
<dbReference type="NCBIfam" id="NF040570">
    <property type="entry name" value="guided_TnpB"/>
    <property type="match status" value="1"/>
</dbReference>
<feature type="domain" description="Probable transposase IS891/IS1136/IS1341" evidence="9">
    <location>
        <begin position="174"/>
        <end position="284"/>
    </location>
</feature>
<evidence type="ECO:0000256" key="7">
    <source>
        <dbReference type="ARBA" id="ARBA00023172"/>
    </source>
</evidence>
<evidence type="ECO:0000259" key="10">
    <source>
        <dbReference type="Pfam" id="PF07282"/>
    </source>
</evidence>
<protein>
    <submittedName>
        <fullName evidence="12">Transposase</fullName>
    </submittedName>
</protein>
<evidence type="ECO:0000256" key="4">
    <source>
        <dbReference type="ARBA" id="ARBA00022723"/>
    </source>
</evidence>
<evidence type="ECO:0000313" key="13">
    <source>
        <dbReference type="Proteomes" id="UP000619244"/>
    </source>
</evidence>
<dbReference type="Pfam" id="PF12323">
    <property type="entry name" value="HTH_OrfB_IS605"/>
    <property type="match status" value="1"/>
</dbReference>
<evidence type="ECO:0000256" key="2">
    <source>
        <dbReference type="ARBA" id="ARBA00011044"/>
    </source>
</evidence>
<keyword evidence="5" id="KW-0862">Zinc</keyword>
<keyword evidence="3" id="KW-0815">Transposition</keyword>
<accession>A0A918U883</accession>
<comment type="caution">
    <text evidence="12">The sequence shown here is derived from an EMBL/GenBank/DDBJ whole genome shotgun (WGS) entry which is preliminary data.</text>
</comment>
<dbReference type="GO" id="GO:0003677">
    <property type="term" value="F:DNA binding"/>
    <property type="evidence" value="ECO:0007669"/>
    <property type="project" value="UniProtKB-KW"/>
</dbReference>
<evidence type="ECO:0000256" key="6">
    <source>
        <dbReference type="ARBA" id="ARBA00023125"/>
    </source>
</evidence>
<dbReference type="NCBIfam" id="TIGR01766">
    <property type="entry name" value="IS200/IS605 family accessory protein TnpB-like domain"/>
    <property type="match status" value="1"/>
</dbReference>
<comment type="similarity">
    <text evidence="2">In the N-terminal section; belongs to the transposase 2 family.</text>
</comment>
<dbReference type="PANTHER" id="PTHR30405:SF25">
    <property type="entry name" value="RNA-GUIDED DNA ENDONUCLEASE INSQ-RELATED"/>
    <property type="match status" value="1"/>
</dbReference>
<dbReference type="Pfam" id="PF01385">
    <property type="entry name" value="OrfB_IS605"/>
    <property type="match status" value="1"/>
</dbReference>
<keyword evidence="7" id="KW-0233">DNA recombination</keyword>
<reference evidence="12" key="1">
    <citation type="journal article" date="2014" name="Int. J. Syst. Evol. Microbiol.">
        <title>Complete genome sequence of Corynebacterium casei LMG S-19264T (=DSM 44701T), isolated from a smear-ripened cheese.</title>
        <authorList>
            <consortium name="US DOE Joint Genome Institute (JGI-PGF)"/>
            <person name="Walter F."/>
            <person name="Albersmeier A."/>
            <person name="Kalinowski J."/>
            <person name="Ruckert C."/>
        </authorList>
    </citation>
    <scope>NUCLEOTIDE SEQUENCE</scope>
    <source>
        <strain evidence="12">JCM 4790</strain>
    </source>
</reference>
<feature type="compositionally biased region" description="Polar residues" evidence="8">
    <location>
        <begin position="379"/>
        <end position="390"/>
    </location>
</feature>
<organism evidence="12 13">
    <name type="scientific">Streptomyces minutiscleroticus</name>
    <dbReference type="NCBI Taxonomy" id="68238"/>
    <lineage>
        <taxon>Bacteria</taxon>
        <taxon>Bacillati</taxon>
        <taxon>Actinomycetota</taxon>
        <taxon>Actinomycetes</taxon>
        <taxon>Kitasatosporales</taxon>
        <taxon>Streptomycetaceae</taxon>
        <taxon>Streptomyces</taxon>
    </lineage>
</organism>
<evidence type="ECO:0000259" key="11">
    <source>
        <dbReference type="Pfam" id="PF12323"/>
    </source>
</evidence>
<sequence length="398" mass="44706">MATAQVKRAFRYRFHPTDEQAAELSRTFGCVRKVYNLALAARTEAWARQERVNYNATSAMLTAWKKTEELAFLNEVSSVPLQQALRHLQTAFTHFFGKRARYPRFTSKKRSRRSAEYTARAFRFRDGKLTLAKTAQPLAIVWSRPLPAGAKPSTVTVSQDAAGRWFVSLLCEDPCVQPLPATDTCVGVDVGLDHLLTLSTGEKVANPRHERRDRARLARAQRNLARKARGDGANRAKARRKVAKVYARIVDRRRDHLHQLTTRLVRDNQTIVIEDLAVRNLVKNHTLARAISDAAWAEFRRMLEYKAAWYGRDVIAVDRFFPSSKLCSACGTMQNTMPLSVREWVCGCGAVHDRDVNAAKNILAVGLTASVCGAGVRPQRSTPGGRSATKQKPLRREP</sequence>
<gene>
    <name evidence="12" type="ORF">GCM10010358_71540</name>
</gene>
<keyword evidence="13" id="KW-1185">Reference proteome</keyword>
<evidence type="ECO:0000259" key="9">
    <source>
        <dbReference type="Pfam" id="PF01385"/>
    </source>
</evidence>
<dbReference type="GO" id="GO:0006310">
    <property type="term" value="P:DNA recombination"/>
    <property type="evidence" value="ECO:0007669"/>
    <property type="project" value="UniProtKB-KW"/>
</dbReference>
<dbReference type="InterPro" id="IPR001959">
    <property type="entry name" value="Transposase"/>
</dbReference>
<proteinExistence type="inferred from homology"/>
<evidence type="ECO:0000256" key="5">
    <source>
        <dbReference type="ARBA" id="ARBA00022833"/>
    </source>
</evidence>
<dbReference type="GO" id="GO:0032196">
    <property type="term" value="P:transposition"/>
    <property type="evidence" value="ECO:0007669"/>
    <property type="project" value="UniProtKB-KW"/>
</dbReference>
<name>A0A918U883_9ACTN</name>
<dbReference type="RefSeq" id="WP_190194476.1">
    <property type="nucleotide sequence ID" value="NZ_BMVU01000065.1"/>
</dbReference>
<keyword evidence="6" id="KW-0238">DNA-binding</keyword>
<feature type="domain" description="Cas12f1-like TNB" evidence="10">
    <location>
        <begin position="296"/>
        <end position="362"/>
    </location>
</feature>
<dbReference type="InterPro" id="IPR051399">
    <property type="entry name" value="RNA-guided_DNA_endo/Transpos"/>
</dbReference>